<keyword evidence="6" id="KW-1185">Reference proteome</keyword>
<dbReference type="SUPFAM" id="SSF52821">
    <property type="entry name" value="Rhodanese/Cell cycle control phosphatase"/>
    <property type="match status" value="2"/>
</dbReference>
<dbReference type="CDD" id="cd01448">
    <property type="entry name" value="TST_Repeat_1"/>
    <property type="match status" value="1"/>
</dbReference>
<protein>
    <submittedName>
        <fullName evidence="5">Rhodanese-like protein</fullName>
    </submittedName>
</protein>
<dbReference type="PANTHER" id="PTHR11364">
    <property type="entry name" value="THIOSULFATE SULFERTANSFERASE"/>
    <property type="match status" value="1"/>
</dbReference>
<dbReference type="Gene3D" id="3.40.250.10">
    <property type="entry name" value="Rhodanese-like domain"/>
    <property type="match status" value="2"/>
</dbReference>
<dbReference type="InterPro" id="IPR045078">
    <property type="entry name" value="TST/MPST-like"/>
</dbReference>
<evidence type="ECO:0000256" key="1">
    <source>
        <dbReference type="ARBA" id="ARBA00022679"/>
    </source>
</evidence>
<dbReference type="AlphaFoldDB" id="U2SEL5"/>
<keyword evidence="1" id="KW-0808">Transferase</keyword>
<sequence length="297" mass="30911">MSDTAPGSTASVATGPPAGAPALVDVGWLAEHLDEPDLVVLDATMGPAPSSPRIRGARWFDHDVAMAAPGSGLPHTLPSISRFQEQVRRLGVDEASRVVVYDGAGIFSSPRARWMLRRAGHRRVSVLDGGLPAWLDAGGPTGSWPAGADPHEGPEPGDFTASGSFEPAVMPMEELAGLLADPGFVVVDARSHERFTGAVPEPRPGLRAGHMPGAVNVPFTELLVDGRTMRGPAELRAILDRAVPADRRPIASCGSGVTATVVLLALELVGRDDGLLYDGSWSQWGGSDGGEVVTGET</sequence>
<gene>
    <name evidence="5" type="ORF">HMPREF0682_0772</name>
</gene>
<dbReference type="CDD" id="cd01449">
    <property type="entry name" value="TST_Repeat_2"/>
    <property type="match status" value="1"/>
</dbReference>
<evidence type="ECO:0000259" key="4">
    <source>
        <dbReference type="PROSITE" id="PS50206"/>
    </source>
</evidence>
<accession>U2SEL5</accession>
<evidence type="ECO:0000256" key="3">
    <source>
        <dbReference type="SAM" id="MobiDB-lite"/>
    </source>
</evidence>
<feature type="region of interest" description="Disordered" evidence="3">
    <location>
        <begin position="138"/>
        <end position="162"/>
    </location>
</feature>
<feature type="domain" description="Rhodanese" evidence="4">
    <location>
        <begin position="34"/>
        <end position="143"/>
    </location>
</feature>
<dbReference type="InterPro" id="IPR001763">
    <property type="entry name" value="Rhodanese-like_dom"/>
</dbReference>
<dbReference type="GeneID" id="95359590"/>
<proteinExistence type="predicted"/>
<comment type="caution">
    <text evidence="5">The sequence shown here is derived from an EMBL/GenBank/DDBJ whole genome shotgun (WGS) entry which is preliminary data.</text>
</comment>
<evidence type="ECO:0000256" key="2">
    <source>
        <dbReference type="ARBA" id="ARBA00022737"/>
    </source>
</evidence>
<evidence type="ECO:0000313" key="6">
    <source>
        <dbReference type="Proteomes" id="UP000017052"/>
    </source>
</evidence>
<dbReference type="Pfam" id="PF00581">
    <property type="entry name" value="Rhodanese"/>
    <property type="match status" value="2"/>
</dbReference>
<name>U2SEL5_9ACTN</name>
<dbReference type="RefSeq" id="WP_021796621.1">
    <property type="nucleotide sequence ID" value="NZ_ACVN02000059.1"/>
</dbReference>
<dbReference type="GO" id="GO:0004792">
    <property type="term" value="F:thiosulfate-cyanide sulfurtransferase activity"/>
    <property type="evidence" value="ECO:0007669"/>
    <property type="project" value="TreeGrafter"/>
</dbReference>
<organism evidence="5 6">
    <name type="scientific">Propionibacterium acidifaciens F0233</name>
    <dbReference type="NCBI Taxonomy" id="553198"/>
    <lineage>
        <taxon>Bacteria</taxon>
        <taxon>Bacillati</taxon>
        <taxon>Actinomycetota</taxon>
        <taxon>Actinomycetes</taxon>
        <taxon>Propionibacteriales</taxon>
        <taxon>Propionibacteriaceae</taxon>
        <taxon>Propionibacterium</taxon>
    </lineage>
</organism>
<dbReference type="OrthoDB" id="9770030at2"/>
<dbReference type="PROSITE" id="PS50206">
    <property type="entry name" value="RHODANESE_3"/>
    <property type="match status" value="2"/>
</dbReference>
<feature type="domain" description="Rhodanese" evidence="4">
    <location>
        <begin position="180"/>
        <end position="293"/>
    </location>
</feature>
<dbReference type="InterPro" id="IPR036873">
    <property type="entry name" value="Rhodanese-like_dom_sf"/>
</dbReference>
<keyword evidence="2" id="KW-0677">Repeat</keyword>
<dbReference type="SMART" id="SM00450">
    <property type="entry name" value="RHOD"/>
    <property type="match status" value="2"/>
</dbReference>
<dbReference type="Proteomes" id="UP000017052">
    <property type="component" value="Unassembled WGS sequence"/>
</dbReference>
<dbReference type="PANTHER" id="PTHR11364:SF27">
    <property type="entry name" value="SULFURTRANSFERASE"/>
    <property type="match status" value="1"/>
</dbReference>
<evidence type="ECO:0000313" key="5">
    <source>
        <dbReference type="EMBL" id="ERK61137.1"/>
    </source>
</evidence>
<dbReference type="EMBL" id="ACVN02000059">
    <property type="protein sequence ID" value="ERK61137.1"/>
    <property type="molecule type" value="Genomic_DNA"/>
</dbReference>
<reference evidence="5" key="1">
    <citation type="submission" date="2013-08" db="EMBL/GenBank/DDBJ databases">
        <authorList>
            <person name="Durkin A.S."/>
            <person name="Haft D.R."/>
            <person name="McCorrison J."/>
            <person name="Torralba M."/>
            <person name="Gillis M."/>
            <person name="Haft D.H."/>
            <person name="Methe B."/>
            <person name="Sutton G."/>
            <person name="Nelson K.E."/>
        </authorList>
    </citation>
    <scope>NUCLEOTIDE SEQUENCE [LARGE SCALE GENOMIC DNA]</scope>
    <source>
        <strain evidence="5">F0233</strain>
    </source>
</reference>